<dbReference type="CDD" id="cd00657">
    <property type="entry name" value="Ferritin_like"/>
    <property type="match status" value="1"/>
</dbReference>
<evidence type="ECO:0000313" key="3">
    <source>
        <dbReference type="EMBL" id="PRQ08202.1"/>
    </source>
</evidence>
<reference evidence="3 4" key="1">
    <citation type="submission" date="2018-03" db="EMBL/GenBank/DDBJ databases">
        <title>Draft Genome Sequences of the Obligatory Marine Myxobacteria Enhygromyxa salina SWB007.</title>
        <authorList>
            <person name="Poehlein A."/>
            <person name="Moghaddam J.A."/>
            <person name="Harms H."/>
            <person name="Alanjari M."/>
            <person name="Koenig G.M."/>
            <person name="Daniel R."/>
            <person name="Schaeberle T.F."/>
        </authorList>
    </citation>
    <scope>NUCLEOTIDE SEQUENCE [LARGE SCALE GENOMIC DNA]</scope>
    <source>
        <strain evidence="3 4">SWB007</strain>
    </source>
</reference>
<dbReference type="RefSeq" id="WP_106089181.1">
    <property type="nucleotide sequence ID" value="NZ_PVNL01000044.1"/>
</dbReference>
<feature type="signal peptide" evidence="2">
    <location>
        <begin position="1"/>
        <end position="27"/>
    </location>
</feature>
<dbReference type="InterPro" id="IPR009078">
    <property type="entry name" value="Ferritin-like_SF"/>
</dbReference>
<protein>
    <recommendedName>
        <fullName evidence="5">Lipoprotein</fullName>
    </recommendedName>
</protein>
<comment type="caution">
    <text evidence="3">The sequence shown here is derived from an EMBL/GenBank/DDBJ whole genome shotgun (WGS) entry which is preliminary data.</text>
</comment>
<keyword evidence="2" id="KW-0732">Signal</keyword>
<dbReference type="OrthoDB" id="5502251at2"/>
<feature type="region of interest" description="Disordered" evidence="1">
    <location>
        <begin position="30"/>
        <end position="53"/>
    </location>
</feature>
<dbReference type="PROSITE" id="PS51257">
    <property type="entry name" value="PROKAR_LIPOPROTEIN"/>
    <property type="match status" value="1"/>
</dbReference>
<accession>A0A2S9YT39</accession>
<feature type="compositionally biased region" description="Low complexity" evidence="1">
    <location>
        <begin position="31"/>
        <end position="47"/>
    </location>
</feature>
<evidence type="ECO:0000313" key="4">
    <source>
        <dbReference type="Proteomes" id="UP000238823"/>
    </source>
</evidence>
<evidence type="ECO:0000256" key="1">
    <source>
        <dbReference type="SAM" id="MobiDB-lite"/>
    </source>
</evidence>
<organism evidence="3 4">
    <name type="scientific">Enhygromyxa salina</name>
    <dbReference type="NCBI Taxonomy" id="215803"/>
    <lineage>
        <taxon>Bacteria</taxon>
        <taxon>Pseudomonadati</taxon>
        <taxon>Myxococcota</taxon>
        <taxon>Polyangia</taxon>
        <taxon>Nannocystales</taxon>
        <taxon>Nannocystaceae</taxon>
        <taxon>Enhygromyxa</taxon>
    </lineage>
</organism>
<dbReference type="EMBL" id="PVNL01000044">
    <property type="protein sequence ID" value="PRQ08202.1"/>
    <property type="molecule type" value="Genomic_DNA"/>
</dbReference>
<evidence type="ECO:0008006" key="5">
    <source>
        <dbReference type="Google" id="ProtNLM"/>
    </source>
</evidence>
<dbReference type="AlphaFoldDB" id="A0A2S9YT39"/>
<gene>
    <name evidence="3" type="ORF">ENSA7_21740</name>
</gene>
<proteinExistence type="predicted"/>
<evidence type="ECO:0000256" key="2">
    <source>
        <dbReference type="SAM" id="SignalP"/>
    </source>
</evidence>
<dbReference type="SUPFAM" id="SSF47240">
    <property type="entry name" value="Ferritin-like"/>
    <property type="match status" value="1"/>
</dbReference>
<dbReference type="Proteomes" id="UP000238823">
    <property type="component" value="Unassembled WGS sequence"/>
</dbReference>
<feature type="chain" id="PRO_5015722420" description="Lipoprotein" evidence="2">
    <location>
        <begin position="28"/>
        <end position="516"/>
    </location>
</feature>
<sequence>MKIKLDSLHLTILAALGLACASRPALDDDGATTTTSNGTAGTDTTGGTETGGVEPHVCENPEPILQAGTELPSGFVRCDDGFIHRREQLECVDPQGADAASCASDGGGSCQTGADCIDHEHGRCVEDPFGGCLCEYGCATDADCAAGLICACAGVTGDHSICIPAHCTIDDECGEGLCGLSEYEGCCGTSFSTACAAPDASCHVDSECGEALCDPSLPESELVMYECAAESDAGEDAGDWTCKPPGWCGCDCGRPFFVDGEARVAATLARADWCDELRPRLLDARTRQVLAARWSEIAAFEHASVASFARFGLQLMQLGAPPQLLRDNQRALADEIVHARLAFGLASAYAGGPVGPGGLDVGAALERETDLRGIVEGLIVEACMGETLAAIEAHEAALWAEDPVVAAVLEQIAADEWRHAQLGWRSLAWILDGAEPELRRFALFVLEAGVESLGMATAAEGGAPGEDDGQLRAHGLLDPVARQELRRAGVEAVIGPCVAALRERLASGPSERWLRS</sequence>
<name>A0A2S9YT39_9BACT</name>